<accession>A0ABV3ANE6</accession>
<dbReference type="Proteomes" id="UP001551011">
    <property type="component" value="Unassembled WGS sequence"/>
</dbReference>
<dbReference type="RefSeq" id="WP_051819110.1">
    <property type="nucleotide sequence ID" value="NZ_JBFAEG010000052.1"/>
</dbReference>
<proteinExistence type="predicted"/>
<gene>
    <name evidence="1" type="ORF">AB0H04_42810</name>
</gene>
<dbReference type="EMBL" id="JBFAEG010000052">
    <property type="protein sequence ID" value="MEU5713479.1"/>
    <property type="molecule type" value="Genomic_DNA"/>
</dbReference>
<organism evidence="1 2">
    <name type="scientific">Streptomyces flaveolus</name>
    <dbReference type="NCBI Taxonomy" id="67297"/>
    <lineage>
        <taxon>Bacteria</taxon>
        <taxon>Bacillati</taxon>
        <taxon>Actinomycetota</taxon>
        <taxon>Actinomycetes</taxon>
        <taxon>Kitasatosporales</taxon>
        <taxon>Streptomycetaceae</taxon>
        <taxon>Streptomyces</taxon>
    </lineage>
</organism>
<evidence type="ECO:0000313" key="2">
    <source>
        <dbReference type="Proteomes" id="UP001551011"/>
    </source>
</evidence>
<sequence>MRAHPGDLHRSRFIVVTSVDDGLLQGLRLATCDGAKWRPPHYVDEDRFTEPDFLLGTGQFAVPGTLTLPAEGRPWPAVVPLRGAAHSTGTRAAA</sequence>
<protein>
    <submittedName>
        <fullName evidence="1">Uncharacterized protein</fullName>
    </submittedName>
</protein>
<evidence type="ECO:0000313" key="1">
    <source>
        <dbReference type="EMBL" id="MEU5713479.1"/>
    </source>
</evidence>
<comment type="caution">
    <text evidence="1">The sequence shown here is derived from an EMBL/GenBank/DDBJ whole genome shotgun (WGS) entry which is preliminary data.</text>
</comment>
<reference evidence="1 2" key="1">
    <citation type="submission" date="2024-06" db="EMBL/GenBank/DDBJ databases">
        <title>The Natural Products Discovery Center: Release of the First 8490 Sequenced Strains for Exploring Actinobacteria Biosynthetic Diversity.</title>
        <authorList>
            <person name="Kalkreuter E."/>
            <person name="Kautsar S.A."/>
            <person name="Yang D."/>
            <person name="Bader C.D."/>
            <person name="Teijaro C.N."/>
            <person name="Fluegel L."/>
            <person name="Davis C.M."/>
            <person name="Simpson J.R."/>
            <person name="Lauterbach L."/>
            <person name="Steele A.D."/>
            <person name="Gui C."/>
            <person name="Meng S."/>
            <person name="Li G."/>
            <person name="Viehrig K."/>
            <person name="Ye F."/>
            <person name="Su P."/>
            <person name="Kiefer A.F."/>
            <person name="Nichols A."/>
            <person name="Cepeda A.J."/>
            <person name="Yan W."/>
            <person name="Fan B."/>
            <person name="Jiang Y."/>
            <person name="Adhikari A."/>
            <person name="Zheng C.-J."/>
            <person name="Schuster L."/>
            <person name="Cowan T.M."/>
            <person name="Smanski M.J."/>
            <person name="Chevrette M.G."/>
            <person name="De Carvalho L.P.S."/>
            <person name="Shen B."/>
        </authorList>
    </citation>
    <scope>NUCLEOTIDE SEQUENCE [LARGE SCALE GENOMIC DNA]</scope>
    <source>
        <strain evidence="1 2">NPDC020594</strain>
    </source>
</reference>
<keyword evidence="2" id="KW-1185">Reference proteome</keyword>
<name>A0ABV3ANE6_9ACTN</name>